<dbReference type="AlphaFoldDB" id="A0A392VYY2"/>
<evidence type="ECO:0000256" key="1">
    <source>
        <dbReference type="SAM" id="MobiDB-lite"/>
    </source>
</evidence>
<reference evidence="2 3" key="1">
    <citation type="journal article" date="2018" name="Front. Plant Sci.">
        <title>Red Clover (Trifolium pratense) and Zigzag Clover (T. medium) - A Picture of Genomic Similarities and Differences.</title>
        <authorList>
            <person name="Dluhosova J."/>
            <person name="Istvanek J."/>
            <person name="Nedelnik J."/>
            <person name="Repkova J."/>
        </authorList>
    </citation>
    <scope>NUCLEOTIDE SEQUENCE [LARGE SCALE GENOMIC DNA]</scope>
    <source>
        <strain evidence="3">cv. 10/8</strain>
        <tissue evidence="2">Leaf</tissue>
    </source>
</reference>
<protein>
    <submittedName>
        <fullName evidence="2">Uncharacterized protein</fullName>
    </submittedName>
</protein>
<sequence>EQNSANTVTNGAEVEVNLTLLRPADLNRPGASEKQKAQEYQHNSNQEQT</sequence>
<evidence type="ECO:0000313" key="2">
    <source>
        <dbReference type="EMBL" id="MCI92692.1"/>
    </source>
</evidence>
<organism evidence="2 3">
    <name type="scientific">Trifolium medium</name>
    <dbReference type="NCBI Taxonomy" id="97028"/>
    <lineage>
        <taxon>Eukaryota</taxon>
        <taxon>Viridiplantae</taxon>
        <taxon>Streptophyta</taxon>
        <taxon>Embryophyta</taxon>
        <taxon>Tracheophyta</taxon>
        <taxon>Spermatophyta</taxon>
        <taxon>Magnoliopsida</taxon>
        <taxon>eudicotyledons</taxon>
        <taxon>Gunneridae</taxon>
        <taxon>Pentapetalae</taxon>
        <taxon>rosids</taxon>
        <taxon>fabids</taxon>
        <taxon>Fabales</taxon>
        <taxon>Fabaceae</taxon>
        <taxon>Papilionoideae</taxon>
        <taxon>50 kb inversion clade</taxon>
        <taxon>NPAAA clade</taxon>
        <taxon>Hologalegina</taxon>
        <taxon>IRL clade</taxon>
        <taxon>Trifolieae</taxon>
        <taxon>Trifolium</taxon>
    </lineage>
</organism>
<feature type="compositionally biased region" description="Polar residues" evidence="1">
    <location>
        <begin position="40"/>
        <end position="49"/>
    </location>
</feature>
<keyword evidence="3" id="KW-1185">Reference proteome</keyword>
<dbReference type="Proteomes" id="UP000265520">
    <property type="component" value="Unassembled WGS sequence"/>
</dbReference>
<feature type="region of interest" description="Disordered" evidence="1">
    <location>
        <begin position="19"/>
        <end position="49"/>
    </location>
</feature>
<proteinExistence type="predicted"/>
<accession>A0A392VYY2</accession>
<comment type="caution">
    <text evidence="2">The sequence shown here is derived from an EMBL/GenBank/DDBJ whole genome shotgun (WGS) entry which is preliminary data.</text>
</comment>
<feature type="non-terminal residue" evidence="2">
    <location>
        <position position="1"/>
    </location>
</feature>
<name>A0A392VYY2_9FABA</name>
<dbReference type="EMBL" id="LXQA011307698">
    <property type="protein sequence ID" value="MCI92692.1"/>
    <property type="molecule type" value="Genomic_DNA"/>
</dbReference>
<evidence type="ECO:0000313" key="3">
    <source>
        <dbReference type="Proteomes" id="UP000265520"/>
    </source>
</evidence>